<feature type="compositionally biased region" description="Pro residues" evidence="6">
    <location>
        <begin position="872"/>
        <end position="884"/>
    </location>
</feature>
<dbReference type="Proteomes" id="UP000284842">
    <property type="component" value="Unassembled WGS sequence"/>
</dbReference>
<evidence type="ECO:0000256" key="1">
    <source>
        <dbReference type="ARBA" id="ARBA00022723"/>
    </source>
</evidence>
<dbReference type="SMART" id="SM00249">
    <property type="entry name" value="PHD"/>
    <property type="match status" value="1"/>
</dbReference>
<feature type="compositionally biased region" description="Basic and acidic residues" evidence="6">
    <location>
        <begin position="3086"/>
        <end position="3108"/>
    </location>
</feature>
<feature type="compositionally biased region" description="Low complexity" evidence="6">
    <location>
        <begin position="2156"/>
        <end position="2165"/>
    </location>
</feature>
<feature type="region of interest" description="Disordered" evidence="6">
    <location>
        <begin position="1578"/>
        <end position="1646"/>
    </location>
</feature>
<feature type="compositionally biased region" description="Basic and acidic residues" evidence="6">
    <location>
        <begin position="1525"/>
        <end position="1561"/>
    </location>
</feature>
<feature type="region of interest" description="Disordered" evidence="6">
    <location>
        <begin position="1232"/>
        <end position="1274"/>
    </location>
</feature>
<feature type="region of interest" description="Disordered" evidence="6">
    <location>
        <begin position="260"/>
        <end position="291"/>
    </location>
</feature>
<feature type="compositionally biased region" description="Gly residues" evidence="6">
    <location>
        <begin position="486"/>
        <end position="509"/>
    </location>
</feature>
<feature type="region of interest" description="Disordered" evidence="6">
    <location>
        <begin position="2896"/>
        <end position="2966"/>
    </location>
</feature>
<dbReference type="PROSITE" id="PS50016">
    <property type="entry name" value="ZF_PHD_2"/>
    <property type="match status" value="1"/>
</dbReference>
<dbReference type="SUPFAM" id="SSF57903">
    <property type="entry name" value="FYVE/PHD zinc finger"/>
    <property type="match status" value="1"/>
</dbReference>
<feature type="compositionally biased region" description="Pro residues" evidence="6">
    <location>
        <begin position="2113"/>
        <end position="2143"/>
    </location>
</feature>
<keyword evidence="1" id="KW-0479">Metal-binding</keyword>
<dbReference type="Gene3D" id="3.30.40.10">
    <property type="entry name" value="Zinc/RING finger domain, C3HC4 (zinc finger)"/>
    <property type="match status" value="1"/>
</dbReference>
<feature type="compositionally biased region" description="Polar residues" evidence="6">
    <location>
        <begin position="3250"/>
        <end position="3271"/>
    </location>
</feature>
<comment type="caution">
    <text evidence="8">The sequence shown here is derived from an EMBL/GenBank/DDBJ whole genome shotgun (WGS) entry which is preliminary data.</text>
</comment>
<feature type="compositionally biased region" description="Low complexity" evidence="6">
    <location>
        <begin position="471"/>
        <end position="485"/>
    </location>
</feature>
<name>A0A409VYA8_9AGAR</name>
<feature type="compositionally biased region" description="Low complexity" evidence="6">
    <location>
        <begin position="2226"/>
        <end position="2244"/>
    </location>
</feature>
<dbReference type="InterPro" id="IPR011011">
    <property type="entry name" value="Znf_FYVE_PHD"/>
</dbReference>
<reference evidence="8 9" key="1">
    <citation type="journal article" date="2018" name="Evol. Lett.">
        <title>Horizontal gene cluster transfer increased hallucinogenic mushroom diversity.</title>
        <authorList>
            <person name="Reynolds H.T."/>
            <person name="Vijayakumar V."/>
            <person name="Gluck-Thaler E."/>
            <person name="Korotkin H.B."/>
            <person name="Matheny P.B."/>
            <person name="Slot J.C."/>
        </authorList>
    </citation>
    <scope>NUCLEOTIDE SEQUENCE [LARGE SCALE GENOMIC DNA]</scope>
    <source>
        <strain evidence="8 9">2629</strain>
    </source>
</reference>
<dbReference type="GO" id="GO:0008270">
    <property type="term" value="F:zinc ion binding"/>
    <property type="evidence" value="ECO:0007669"/>
    <property type="project" value="UniProtKB-KW"/>
</dbReference>
<feature type="compositionally biased region" description="Low complexity" evidence="6">
    <location>
        <begin position="1926"/>
        <end position="1935"/>
    </location>
</feature>
<feature type="region of interest" description="Disordered" evidence="6">
    <location>
        <begin position="1720"/>
        <end position="1742"/>
    </location>
</feature>
<keyword evidence="2 4" id="KW-0863">Zinc-finger</keyword>
<feature type="compositionally biased region" description="Basic and acidic residues" evidence="6">
    <location>
        <begin position="1235"/>
        <end position="1247"/>
    </location>
</feature>
<keyword evidence="9" id="KW-1185">Reference proteome</keyword>
<feature type="compositionally biased region" description="Low complexity" evidence="6">
    <location>
        <begin position="1630"/>
        <end position="1646"/>
    </location>
</feature>
<feature type="compositionally biased region" description="Acidic residues" evidence="6">
    <location>
        <begin position="1846"/>
        <end position="1859"/>
    </location>
</feature>
<feature type="compositionally biased region" description="Basic and acidic residues" evidence="6">
    <location>
        <begin position="381"/>
        <end position="447"/>
    </location>
</feature>
<feature type="region of interest" description="Disordered" evidence="6">
    <location>
        <begin position="2605"/>
        <end position="2635"/>
    </location>
</feature>
<evidence type="ECO:0000256" key="5">
    <source>
        <dbReference type="SAM" id="Coils"/>
    </source>
</evidence>
<feature type="region of interest" description="Disordered" evidence="6">
    <location>
        <begin position="1667"/>
        <end position="1698"/>
    </location>
</feature>
<feature type="compositionally biased region" description="Low complexity" evidence="6">
    <location>
        <begin position="2257"/>
        <end position="2277"/>
    </location>
</feature>
<feature type="compositionally biased region" description="Low complexity" evidence="6">
    <location>
        <begin position="760"/>
        <end position="773"/>
    </location>
</feature>
<evidence type="ECO:0000259" key="7">
    <source>
        <dbReference type="PROSITE" id="PS50016"/>
    </source>
</evidence>
<feature type="compositionally biased region" description="Low complexity" evidence="6">
    <location>
        <begin position="805"/>
        <end position="871"/>
    </location>
</feature>
<dbReference type="OrthoDB" id="3062753at2759"/>
<feature type="compositionally biased region" description="Pro residues" evidence="6">
    <location>
        <begin position="774"/>
        <end position="783"/>
    </location>
</feature>
<feature type="region of interest" description="Disordered" evidence="6">
    <location>
        <begin position="953"/>
        <end position="986"/>
    </location>
</feature>
<dbReference type="InterPro" id="IPR019786">
    <property type="entry name" value="Zinc_finger_PHD-type_CS"/>
</dbReference>
<feature type="compositionally biased region" description="Basic and acidic residues" evidence="6">
    <location>
        <begin position="3170"/>
        <end position="3184"/>
    </location>
</feature>
<dbReference type="InParanoid" id="A0A409VYA8"/>
<feature type="compositionally biased region" description="Basic residues" evidence="6">
    <location>
        <begin position="3114"/>
        <end position="3142"/>
    </location>
</feature>
<feature type="region of interest" description="Disordered" evidence="6">
    <location>
        <begin position="3233"/>
        <end position="3271"/>
    </location>
</feature>
<evidence type="ECO:0000256" key="6">
    <source>
        <dbReference type="SAM" id="MobiDB-lite"/>
    </source>
</evidence>
<evidence type="ECO:0000256" key="4">
    <source>
        <dbReference type="PROSITE-ProRule" id="PRU00146"/>
    </source>
</evidence>
<keyword evidence="3" id="KW-0862">Zinc</keyword>
<dbReference type="STRING" id="181874.A0A409VYA8"/>
<dbReference type="InterPro" id="IPR013083">
    <property type="entry name" value="Znf_RING/FYVE/PHD"/>
</dbReference>
<feature type="compositionally biased region" description="Basic and acidic residues" evidence="6">
    <location>
        <begin position="1255"/>
        <end position="1274"/>
    </location>
</feature>
<evidence type="ECO:0000313" key="9">
    <source>
        <dbReference type="Proteomes" id="UP000284842"/>
    </source>
</evidence>
<evidence type="ECO:0000256" key="3">
    <source>
        <dbReference type="ARBA" id="ARBA00022833"/>
    </source>
</evidence>
<feature type="compositionally biased region" description="Low complexity" evidence="6">
    <location>
        <begin position="1399"/>
        <end position="1429"/>
    </location>
</feature>
<feature type="domain" description="PHD-type" evidence="7">
    <location>
        <begin position="1281"/>
        <end position="1329"/>
    </location>
</feature>
<feature type="region of interest" description="Disordered" evidence="6">
    <location>
        <begin position="3084"/>
        <end position="3212"/>
    </location>
</feature>
<organism evidence="8 9">
    <name type="scientific">Panaeolus cyanescens</name>
    <dbReference type="NCBI Taxonomy" id="181874"/>
    <lineage>
        <taxon>Eukaryota</taxon>
        <taxon>Fungi</taxon>
        <taxon>Dikarya</taxon>
        <taxon>Basidiomycota</taxon>
        <taxon>Agaricomycotina</taxon>
        <taxon>Agaricomycetes</taxon>
        <taxon>Agaricomycetidae</taxon>
        <taxon>Agaricales</taxon>
        <taxon>Agaricineae</taxon>
        <taxon>Galeropsidaceae</taxon>
        <taxon>Panaeolus</taxon>
    </lineage>
</organism>
<feature type="compositionally biased region" description="Basic and acidic residues" evidence="6">
    <location>
        <begin position="722"/>
        <end position="733"/>
    </location>
</feature>
<feature type="compositionally biased region" description="Low complexity" evidence="6">
    <location>
        <begin position="1593"/>
        <end position="1602"/>
    </location>
</feature>
<dbReference type="PANTHER" id="PTHR34660">
    <property type="entry name" value="MYB-LIKE PROTEIN X"/>
    <property type="match status" value="1"/>
</dbReference>
<feature type="region of interest" description="Disordered" evidence="6">
    <location>
        <begin position="367"/>
        <end position="635"/>
    </location>
</feature>
<feature type="compositionally biased region" description="Low complexity" evidence="6">
    <location>
        <begin position="2943"/>
        <end position="2958"/>
    </location>
</feature>
<feature type="region of interest" description="Disordered" evidence="6">
    <location>
        <begin position="1525"/>
        <end position="1563"/>
    </location>
</feature>
<feature type="region of interest" description="Disordered" evidence="6">
    <location>
        <begin position="1399"/>
        <end position="1432"/>
    </location>
</feature>
<dbReference type="CDD" id="cd15505">
    <property type="entry name" value="PHD_ING"/>
    <property type="match status" value="1"/>
</dbReference>
<feature type="compositionally biased region" description="Low complexity" evidence="6">
    <location>
        <begin position="1882"/>
        <end position="1893"/>
    </location>
</feature>
<keyword evidence="5" id="KW-0175">Coiled coil</keyword>
<dbReference type="InterPro" id="IPR019787">
    <property type="entry name" value="Znf_PHD-finger"/>
</dbReference>
<feature type="region of interest" description="Disordered" evidence="6">
    <location>
        <begin position="673"/>
        <end position="889"/>
    </location>
</feature>
<feature type="compositionally biased region" description="Polar residues" evidence="6">
    <location>
        <begin position="3202"/>
        <end position="3212"/>
    </location>
</feature>
<dbReference type="InterPro" id="IPR001965">
    <property type="entry name" value="Znf_PHD"/>
</dbReference>
<feature type="compositionally biased region" description="Acidic residues" evidence="6">
    <location>
        <begin position="1894"/>
        <end position="1908"/>
    </location>
</feature>
<evidence type="ECO:0000256" key="2">
    <source>
        <dbReference type="ARBA" id="ARBA00022771"/>
    </source>
</evidence>
<protein>
    <recommendedName>
        <fullName evidence="7">PHD-type domain-containing protein</fullName>
    </recommendedName>
</protein>
<dbReference type="PROSITE" id="PS01359">
    <property type="entry name" value="ZF_PHD_1"/>
    <property type="match status" value="1"/>
</dbReference>
<accession>A0A409VYA8</accession>
<feature type="compositionally biased region" description="Basic and acidic residues" evidence="6">
    <location>
        <begin position="673"/>
        <end position="714"/>
    </location>
</feature>
<gene>
    <name evidence="8" type="ORF">CVT24_009528</name>
</gene>
<feature type="region of interest" description="Disordered" evidence="6">
    <location>
        <begin position="2081"/>
        <end position="2292"/>
    </location>
</feature>
<feature type="region of interest" description="Disordered" evidence="6">
    <location>
        <begin position="3011"/>
        <end position="3031"/>
    </location>
</feature>
<proteinExistence type="predicted"/>
<feature type="region of interest" description="Disordered" evidence="6">
    <location>
        <begin position="1790"/>
        <end position="2043"/>
    </location>
</feature>
<feature type="compositionally biased region" description="Polar residues" evidence="6">
    <location>
        <begin position="1946"/>
        <end position="1968"/>
    </location>
</feature>
<feature type="compositionally biased region" description="Basic and acidic residues" evidence="6">
    <location>
        <begin position="2009"/>
        <end position="2028"/>
    </location>
</feature>
<evidence type="ECO:0000313" key="8">
    <source>
        <dbReference type="EMBL" id="PPQ71237.1"/>
    </source>
</evidence>
<feature type="compositionally biased region" description="Basic and acidic residues" evidence="6">
    <location>
        <begin position="1988"/>
        <end position="2000"/>
    </location>
</feature>
<sequence length="3271" mass="343116">MADQLDDEVKRRIAGSLGVHDLTSASSASSSTIINNITSTITPTTHTYPAESIIPIPNHPPSHLSHQTALTVASAPSSASFSSPATLRFGNETPRQGAVTAVPSDESTTALRSNSRKESAFGDYSGWRPSGPVREYRYAGPRSLTLIEGLSETAVEANITAPITSLGDTKALNRVSGSGLALDTFPSNLSTTTTTATTAAAASGSIVKEGETDSGDTATLPLWYNHIQQLTKLGSGVLQGWSGPSGTIANTTNTTGGLVTGGTSASASTSADTTTPTATTTASASASGNTTTTAITNTNTFGKAGVSAIPATIPTTTTGPTNLASDFHSNSGYYSGYPVGATSYAYFPFGYTGMGFGNGLTNTGSPMTTVTIPTVPAMPEKGVEKGKEKEKEKGSATGVKDKEKGSSGVKDKDKDKDKEKSVKDREKGSASASVKEKGASSKDKDAQKGSQGDESEKKKRKKKKSVKVDEGSVGAKSSTSASASVGGSGGAGASGGTGGSVGAGAGGSGASKSGGTMGKSTSVSVVVKSLSSPMKSTSASAKASTSASAKASTSASPVKGSTSAATKASTGASAVKASTSTPGTKTSPTKPSASNLGAKASNSASVAKASTSASAVKSWTATSDKGRGTMKFKPAIGDTPASFYLEYSDGSVSPFAMKLKEKEGFVQDGEAFARDYNEGREGDVKWVTRERWEREKRERDERERKEKEERERERKDKKKKDKERDREKEKEVVGDTVIVSRKSSTPQVEKGKVKGGVGAGSSTSNGNGHSNSTGPPPNPPPPDPWRKHLNEVASAKRNSRLNGQAAANPSAANGASSGGNSSSANGNSNSGGNSNAAGNSNSGGNSTSNAGGAGNGKPTSNGNGNSNSNSNGPPPNPPPPNPPWKHPDELAYVKREDWSQSELIQYLCHKAFSIPPREAGTVPLFKVRNVSLVPAVVGSEGCGIAEAKERYEGCDVAEESEEEKKKKKEKKAKEGGGGDKDDDDDDEVILPRAYRIPLLFVAKMQWDSLKISLEAQNPDRDWEECRFDIVHLCRLCQHLFRKAKEAKREGGVKWENKGGRRRGLVGELRGMERVGEPDVLKLAREEVLGLRAAAGMGGAGGGGLGALGGSGSGAEDEEEEKGMHRGWRCKMFDRVLTRFYHKWFLSGDYYLEAFWKEFGEEEYQENILKYDWARWAYRGHKGFSLTKEEVLNGKTAQEFTYGLALMGDTGVWRWLSDREIREINGEVVEDEVDEGRDTVMMDGGKEEKEEEDEKEKDKGKQKEKENEKKGKENGKEKPVKKEWCICRGEGWGKMIMCDDRCERKWYHMRCIHITNAPRGKWYCPTCKAKRESSSPAKSGSGTPAKLASSKSASVSAGGSANATPVKSLTLVKSASVSNLVAKSPSVSKSPLIVQSASASAASSSQPASDAMVVDKPASPVPKSSPTKTPAPLPMVVATPAISVSSASSTPVPNGVASVLPVAPSVSAPAAILTPSTIAHASSDAQGLQIKKEMVEEVIAFFRGGVGRDADNPILVDEMGDVKMDDVEKKGSEEKAEVKQGGEQKVEEKKAGEEESEKKVTEEAPGAIALSVSASSALTPLPSSAGVTPVPHPANATAATSTTVSQPQVQAKPTPPPLITAQIDTTVAQEPSPSLSPMSISSTASTPRAAIKTVVQDEEVEVKKLVLESKGSTPVEKVEERLATPKPQPAPEKAKDQESDAYAQRFAELAEARVAALAGGKMTEPPMASLTPPEETVQEKAKEVAPIVTTTTTSATTPVSQPVVKPVALPPTISQNASTPAVTTAKTLTDGLAVISTPPVAKKDSVTPSTSKKASPHKSNPLAKQAHKSTGGKPQPKRQALQSSSDESSDSESSSSDEETTTGRKTASKAGTSSAAIGHDSESSLSSSPDSESSSSEDDELDSDYEPEEPVTSMPKRQKPLGTNGRSSSSTSAVSSRAGKNAAPKRSSATPSAAKSVEPTTSGASSIVTPTPADASSAQASQMAKKRKRELELAKEKDNGKVSDGQQIAEQKEDKDEAKAATEKSKEVEDTAPVSKKARIDGPSTVAQIIAQVVQTTNLTSATVGTSKVPLVSPASINVPASQATAARMEAPKPAPSPAVSTAPTQTGVKRPASPKPAISPPSPKTAPLRPPSPNLPPLPPPLPAAGTYTKLHYPGVVQASVSSQQNASRPHDSTAAQKEAPTSLRPWEEHHGFQAEAQYFNALPTRSSAPVASTPPAQAAVEKTVSTSSISASAKSSFSSSIPASPRPSAPTKKSESTASNSPASSSTPVPVHPTTTGHLPEKPPAVSPVTLPARPAFESFPPVSYPSSLSNPVLAEENARIQREAAEKEAKAEAEKIQREKKAAANLKRRQARAAKKLADEVASSSPATYGQSYPAAMSAPLLAAQSALQEAKLEEQFSLEKLVLHKNKDGSLIYNLHVKSLESARKKREAAELALRGIAPEPQNLGEPLFVSQNSSSLSGSSTSTPTPVPASSTTGAKGKEKASNDDVAMWDATTSASSPPVPVLVATSAPSELPKESNAASPVPAAPKTASPLPDTAASPSMIAAPAQVSTSATPSSTAPAYPFAVPIYGDLPPLQSRLSEAMDVDVDWDSFLKDFSDHEDQAGEMTRSGSNAPATSSSIPTVPATTAPTVASMPAPTPPVVLQAPVPKPAQPAVQLLPPHPSPSPAPASIAATVAPQAPLPTSSTSTPSLSIQARSEKIASVLQVVYERFGSQAPVEKPVEVESAQAPIAERAISQTPAKQLVDSGTQTDAKTTEVEEQTVSGRVLVDSAVQSESATESAHVGDKISCDMGVQTVAPMLTAPVVIDLERDVPVPQNAKPTTNGISSEPQQLGSEALRTTSPNVPALNHILSPLPPLPPPLTNNTIASFVTASSTTTFQQTEQRAPVQDVAPSPHLGASGGFTPSISAPFHRGRSIRSRAPTTPLTMSMGPPHAIRHHSSSSASAGPSASLRAASHGGSSNPAAKAMMSMMRNMADLIELTGAGGSGYEDNQMDIDEEEVTDIWRARSVGKGKQRAYEEDDHGDLGRQASLELHAREGTERLSMPPDGHSTPVPSASYDALLGQMREMQNEVARLRISQSRYQTRERERELDRYRPRRYSPERRRWSYRSPSRRRSRTRSRSPTRVHSRRRSRHRSRSPYRRERSITRSRSPSKSRRESMDDTSELETLKKRLAALEREQAARASSTPRSESVADYHSQRSSASQGANLSPLSRSQFLIPQPRGIVEHQVVPAMPIKAQRKLHNAPNKGSGTWKQATPGPSTSGSGKP</sequence>
<feature type="compositionally biased region" description="Low complexity" evidence="6">
    <location>
        <begin position="2616"/>
        <end position="2635"/>
    </location>
</feature>
<feature type="region of interest" description="Disordered" evidence="6">
    <location>
        <begin position="2444"/>
        <end position="2542"/>
    </location>
</feature>
<dbReference type="PANTHER" id="PTHR34660:SF3">
    <property type="entry name" value="RRM DOMAIN-CONTAINING PROTEIN"/>
    <property type="match status" value="1"/>
</dbReference>
<feature type="coiled-coil region" evidence="5">
    <location>
        <begin position="2317"/>
        <end position="2358"/>
    </location>
</feature>
<feature type="compositionally biased region" description="Low complexity" evidence="6">
    <location>
        <begin position="2454"/>
        <end position="2477"/>
    </location>
</feature>
<dbReference type="EMBL" id="NHTK01005923">
    <property type="protein sequence ID" value="PPQ71237.1"/>
    <property type="molecule type" value="Genomic_DNA"/>
</dbReference>
<feature type="compositionally biased region" description="Low complexity" evidence="6">
    <location>
        <begin position="510"/>
        <end position="623"/>
    </location>
</feature>